<name>A0A343JFE0_9CLOT</name>
<reference evidence="2 3" key="1">
    <citation type="submission" date="2016-08" db="EMBL/GenBank/DDBJ databases">
        <title>Complete Genome Sequence Of The Indigo Reducing Clostridium isatidis DSM15098.</title>
        <authorList>
            <person name="Little G.T."/>
            <person name="Minton N.P."/>
        </authorList>
    </citation>
    <scope>NUCLEOTIDE SEQUENCE [LARGE SCALE GENOMIC DNA]</scope>
    <source>
        <strain evidence="2 3">DSM 15098</strain>
    </source>
</reference>
<organism evidence="2 3">
    <name type="scientific">Clostridium isatidis</name>
    <dbReference type="NCBI Taxonomy" id="182773"/>
    <lineage>
        <taxon>Bacteria</taxon>
        <taxon>Bacillati</taxon>
        <taxon>Bacillota</taxon>
        <taxon>Clostridia</taxon>
        <taxon>Eubacteriales</taxon>
        <taxon>Clostridiaceae</taxon>
        <taxon>Clostridium</taxon>
    </lineage>
</organism>
<evidence type="ECO:0000313" key="2">
    <source>
        <dbReference type="EMBL" id="ASW44248.1"/>
    </source>
</evidence>
<protein>
    <recommendedName>
        <fullName evidence="4">Tubby C 2 family protein</fullName>
    </recommendedName>
</protein>
<gene>
    <name evidence="2" type="ORF">BEN51_12525</name>
</gene>
<accession>A0A343JFE0</accession>
<sequence length="160" mass="19178">MRKFSINQRLFSIGSKFDVLNEHGKEEYIVEADKFDIGKNIYVYDLNNRRILFLKQQIRIGAHRYIAYDSNMMEIAEIRKEFMFPEYNITGQMGNIKMRARDVLGRHYIIEKENREIGRIDKEISIFTDSYSLEVFDEEYTVFLIGLLVIIDMVRYHENN</sequence>
<dbReference type="KEGG" id="cia:BEN51_12525"/>
<dbReference type="Proteomes" id="UP000264883">
    <property type="component" value="Chromosome"/>
</dbReference>
<dbReference type="SUPFAM" id="SSF54518">
    <property type="entry name" value="Tubby C-terminal domain-like"/>
    <property type="match status" value="1"/>
</dbReference>
<dbReference type="AlphaFoldDB" id="A0A343JFE0"/>
<evidence type="ECO:0008006" key="4">
    <source>
        <dbReference type="Google" id="ProtNLM"/>
    </source>
</evidence>
<comment type="similarity">
    <text evidence="1">Belongs to the LOR family.</text>
</comment>
<dbReference type="RefSeq" id="WP_119866372.1">
    <property type="nucleotide sequence ID" value="NZ_CP016786.1"/>
</dbReference>
<keyword evidence="3" id="KW-1185">Reference proteome</keyword>
<proteinExistence type="inferred from homology"/>
<dbReference type="InterPro" id="IPR038595">
    <property type="entry name" value="LOR_sf"/>
</dbReference>
<dbReference type="Pfam" id="PF04525">
    <property type="entry name" value="LOR"/>
    <property type="match status" value="1"/>
</dbReference>
<dbReference type="Gene3D" id="2.40.160.200">
    <property type="entry name" value="LURP1-related"/>
    <property type="match status" value="1"/>
</dbReference>
<dbReference type="OrthoDB" id="652307at2"/>
<dbReference type="InterPro" id="IPR025659">
    <property type="entry name" value="Tubby-like_C"/>
</dbReference>
<evidence type="ECO:0000313" key="3">
    <source>
        <dbReference type="Proteomes" id="UP000264883"/>
    </source>
</evidence>
<dbReference type="InterPro" id="IPR007612">
    <property type="entry name" value="LOR"/>
</dbReference>
<dbReference type="EMBL" id="CP016786">
    <property type="protein sequence ID" value="ASW44248.1"/>
    <property type="molecule type" value="Genomic_DNA"/>
</dbReference>
<evidence type="ECO:0000256" key="1">
    <source>
        <dbReference type="ARBA" id="ARBA00005437"/>
    </source>
</evidence>